<dbReference type="SUPFAM" id="SSF47203">
    <property type="entry name" value="Acyl-CoA dehydrogenase C-terminal domain-like"/>
    <property type="match status" value="1"/>
</dbReference>
<feature type="domain" description="Acyl-CoA dehydrogenase/oxidase N-terminal" evidence="10">
    <location>
        <begin position="9"/>
        <end position="127"/>
    </location>
</feature>
<evidence type="ECO:0000313" key="11">
    <source>
        <dbReference type="EMBL" id="MFD2469039.1"/>
    </source>
</evidence>
<dbReference type="Gene3D" id="1.10.540.10">
    <property type="entry name" value="Acyl-CoA dehydrogenase/oxidase, N-terminal domain"/>
    <property type="match status" value="1"/>
</dbReference>
<dbReference type="EMBL" id="JBHUKS010000011">
    <property type="protein sequence ID" value="MFD2469039.1"/>
    <property type="molecule type" value="Genomic_DNA"/>
</dbReference>
<dbReference type="Proteomes" id="UP001597483">
    <property type="component" value="Unassembled WGS sequence"/>
</dbReference>
<evidence type="ECO:0000256" key="4">
    <source>
        <dbReference type="ARBA" id="ARBA00022630"/>
    </source>
</evidence>
<dbReference type="InterPro" id="IPR009100">
    <property type="entry name" value="AcylCoA_DH/oxidase_NM_dom_sf"/>
</dbReference>
<dbReference type="InterPro" id="IPR037069">
    <property type="entry name" value="AcylCoA_DH/ox_N_sf"/>
</dbReference>
<evidence type="ECO:0000313" key="12">
    <source>
        <dbReference type="Proteomes" id="UP001597483"/>
    </source>
</evidence>
<dbReference type="InterPro" id="IPR036250">
    <property type="entry name" value="AcylCo_DH-like_C"/>
</dbReference>
<proteinExistence type="inferred from homology"/>
<evidence type="ECO:0000256" key="6">
    <source>
        <dbReference type="ARBA" id="ARBA00023002"/>
    </source>
</evidence>
<dbReference type="InterPro" id="IPR006091">
    <property type="entry name" value="Acyl-CoA_Oxase/DH_mid-dom"/>
</dbReference>
<evidence type="ECO:0000256" key="3">
    <source>
        <dbReference type="ARBA" id="ARBA00011738"/>
    </source>
</evidence>
<dbReference type="PANTHER" id="PTHR48083">
    <property type="entry name" value="MEDIUM-CHAIN SPECIFIC ACYL-COA DEHYDROGENASE, MITOCHONDRIAL-RELATED"/>
    <property type="match status" value="1"/>
</dbReference>
<dbReference type="Pfam" id="PF00441">
    <property type="entry name" value="Acyl-CoA_dh_1"/>
    <property type="match status" value="1"/>
</dbReference>
<evidence type="ECO:0000256" key="1">
    <source>
        <dbReference type="ARBA" id="ARBA00001974"/>
    </source>
</evidence>
<keyword evidence="12" id="KW-1185">Reference proteome</keyword>
<dbReference type="InterPro" id="IPR009075">
    <property type="entry name" value="AcylCo_DH/oxidase_C"/>
</dbReference>
<feature type="domain" description="Acyl-CoA oxidase/dehydrogenase middle" evidence="9">
    <location>
        <begin position="131"/>
        <end position="233"/>
    </location>
</feature>
<comment type="similarity">
    <text evidence="2 7">Belongs to the acyl-CoA dehydrogenase family.</text>
</comment>
<keyword evidence="6 7" id="KW-0560">Oxidoreductase</keyword>
<dbReference type="SUPFAM" id="SSF56645">
    <property type="entry name" value="Acyl-CoA dehydrogenase NM domain-like"/>
    <property type="match status" value="1"/>
</dbReference>
<dbReference type="PANTHER" id="PTHR48083:SF13">
    <property type="entry name" value="ACYL-COA DEHYDROGENASE FAMILY MEMBER 11"/>
    <property type="match status" value="1"/>
</dbReference>
<evidence type="ECO:0000256" key="5">
    <source>
        <dbReference type="ARBA" id="ARBA00022827"/>
    </source>
</evidence>
<accession>A0ABW5H8E4</accession>
<feature type="domain" description="Acyl-CoA dehydrogenase/oxidase C-terminal" evidence="8">
    <location>
        <begin position="245"/>
        <end position="394"/>
    </location>
</feature>
<organism evidence="11 12">
    <name type="scientific">Amycolatopsis silviterrae</name>
    <dbReference type="NCBI Taxonomy" id="1656914"/>
    <lineage>
        <taxon>Bacteria</taxon>
        <taxon>Bacillati</taxon>
        <taxon>Actinomycetota</taxon>
        <taxon>Actinomycetes</taxon>
        <taxon>Pseudonocardiales</taxon>
        <taxon>Pseudonocardiaceae</taxon>
        <taxon>Amycolatopsis</taxon>
    </lineage>
</organism>
<sequence>MDFRYDARTEALRAELLAFMADEVYPVEHQFADERAETGSRPAAMARLKSEARRRGLWNLFLPDSEYGAGLTNVQYAPLAEITGWSPAVAPEALNCAPPDTGNMELLALFGTEEQRERWLFPLLEGKIRSAYCMTEPGVSSSDPANLGTAIVRDGDDFVVRGRKWWSTGLLGEECALLVVMGVSDPDAPPKSRYSIVLVPADAPGVRKVRGLRMFGFTHGASGGHGEVEFDDVRIPRSALLGEEGAGTKLAQARLGPGRIHHCMRMIGMAERALELLCSRALRREAFGKRLADQGTTQDRIAEARVRIDQVRLLVLRAASVIDSEGARAARTDISAIKVAAPAVTEWVLDKAIQVYGAEGMSQDTPLAELWVQARTMRFIDGPDEVHRMVVARRELARHRPAD</sequence>
<dbReference type="Gene3D" id="2.40.110.10">
    <property type="entry name" value="Butyryl-CoA Dehydrogenase, subunit A, domain 2"/>
    <property type="match status" value="1"/>
</dbReference>
<dbReference type="Pfam" id="PF02770">
    <property type="entry name" value="Acyl-CoA_dh_M"/>
    <property type="match status" value="1"/>
</dbReference>
<name>A0ABW5H8E4_9PSEU</name>
<reference evidence="12" key="1">
    <citation type="journal article" date="2019" name="Int. J. Syst. Evol. Microbiol.">
        <title>The Global Catalogue of Microorganisms (GCM) 10K type strain sequencing project: providing services to taxonomists for standard genome sequencing and annotation.</title>
        <authorList>
            <consortium name="The Broad Institute Genomics Platform"/>
            <consortium name="The Broad Institute Genome Sequencing Center for Infectious Disease"/>
            <person name="Wu L."/>
            <person name="Ma J."/>
        </authorList>
    </citation>
    <scope>NUCLEOTIDE SEQUENCE [LARGE SCALE GENOMIC DNA]</scope>
    <source>
        <strain evidence="12">CGMCC 4.7641</strain>
    </source>
</reference>
<dbReference type="Pfam" id="PF02771">
    <property type="entry name" value="Acyl-CoA_dh_N"/>
    <property type="match status" value="1"/>
</dbReference>
<keyword evidence="5 7" id="KW-0274">FAD</keyword>
<comment type="subunit">
    <text evidence="3">Homodimer.</text>
</comment>
<dbReference type="RefSeq" id="WP_378305114.1">
    <property type="nucleotide sequence ID" value="NZ_JBHUKS010000011.1"/>
</dbReference>
<dbReference type="InterPro" id="IPR050741">
    <property type="entry name" value="Acyl-CoA_dehydrogenase"/>
</dbReference>
<evidence type="ECO:0000256" key="2">
    <source>
        <dbReference type="ARBA" id="ARBA00009347"/>
    </source>
</evidence>
<gene>
    <name evidence="11" type="ORF">ACFSVL_16750</name>
</gene>
<comment type="caution">
    <text evidence="11">The sequence shown here is derived from an EMBL/GenBank/DDBJ whole genome shotgun (WGS) entry which is preliminary data.</text>
</comment>
<dbReference type="InterPro" id="IPR013786">
    <property type="entry name" value="AcylCoA_DH/ox_N"/>
</dbReference>
<evidence type="ECO:0000256" key="7">
    <source>
        <dbReference type="RuleBase" id="RU362125"/>
    </source>
</evidence>
<comment type="cofactor">
    <cofactor evidence="1 7">
        <name>FAD</name>
        <dbReference type="ChEBI" id="CHEBI:57692"/>
    </cofactor>
</comment>
<evidence type="ECO:0000259" key="9">
    <source>
        <dbReference type="Pfam" id="PF02770"/>
    </source>
</evidence>
<protein>
    <submittedName>
        <fullName evidence="11">Acyl-CoA dehydrogenase family protein</fullName>
    </submittedName>
</protein>
<keyword evidence="4 7" id="KW-0285">Flavoprotein</keyword>
<dbReference type="Gene3D" id="1.20.140.10">
    <property type="entry name" value="Butyryl-CoA Dehydrogenase, subunit A, domain 3"/>
    <property type="match status" value="1"/>
</dbReference>
<dbReference type="InterPro" id="IPR046373">
    <property type="entry name" value="Acyl-CoA_Oxase/DH_mid-dom_sf"/>
</dbReference>
<evidence type="ECO:0000259" key="8">
    <source>
        <dbReference type="Pfam" id="PF00441"/>
    </source>
</evidence>
<evidence type="ECO:0000259" key="10">
    <source>
        <dbReference type="Pfam" id="PF02771"/>
    </source>
</evidence>